<gene>
    <name evidence="2" type="ORF">DNTS_003652</name>
</gene>
<evidence type="ECO:0000313" key="3">
    <source>
        <dbReference type="Proteomes" id="UP000316079"/>
    </source>
</evidence>
<name>A0A553RCH8_9TELE</name>
<feature type="compositionally biased region" description="Polar residues" evidence="1">
    <location>
        <begin position="184"/>
        <end position="196"/>
    </location>
</feature>
<comment type="caution">
    <text evidence="2">The sequence shown here is derived from an EMBL/GenBank/DDBJ whole genome shotgun (WGS) entry which is preliminary data.</text>
</comment>
<feature type="compositionally biased region" description="Acidic residues" evidence="1">
    <location>
        <begin position="163"/>
        <end position="173"/>
    </location>
</feature>
<reference evidence="2 3" key="1">
    <citation type="journal article" date="2019" name="Sci. Data">
        <title>Hybrid genome assembly and annotation of Danionella translucida.</title>
        <authorList>
            <person name="Kadobianskyi M."/>
            <person name="Schulze L."/>
            <person name="Schuelke M."/>
            <person name="Judkewitz B."/>
        </authorList>
    </citation>
    <scope>NUCLEOTIDE SEQUENCE [LARGE SCALE GENOMIC DNA]</scope>
    <source>
        <strain evidence="2 3">Bolton</strain>
    </source>
</reference>
<accession>A0A553RCH8</accession>
<protein>
    <submittedName>
        <fullName evidence="2">Uncharacterized protein</fullName>
    </submittedName>
</protein>
<feature type="region of interest" description="Disordered" evidence="1">
    <location>
        <begin position="160"/>
        <end position="262"/>
    </location>
</feature>
<dbReference type="EMBL" id="SRMA01025034">
    <property type="protein sequence ID" value="TRY99875.1"/>
    <property type="molecule type" value="Genomic_DNA"/>
</dbReference>
<evidence type="ECO:0000313" key="2">
    <source>
        <dbReference type="EMBL" id="TRY99875.1"/>
    </source>
</evidence>
<feature type="compositionally biased region" description="Polar residues" evidence="1">
    <location>
        <begin position="235"/>
        <end position="249"/>
    </location>
</feature>
<organism evidence="2 3">
    <name type="scientific">Danionella cerebrum</name>
    <dbReference type="NCBI Taxonomy" id="2873325"/>
    <lineage>
        <taxon>Eukaryota</taxon>
        <taxon>Metazoa</taxon>
        <taxon>Chordata</taxon>
        <taxon>Craniata</taxon>
        <taxon>Vertebrata</taxon>
        <taxon>Euteleostomi</taxon>
        <taxon>Actinopterygii</taxon>
        <taxon>Neopterygii</taxon>
        <taxon>Teleostei</taxon>
        <taxon>Ostariophysi</taxon>
        <taxon>Cypriniformes</taxon>
        <taxon>Danionidae</taxon>
        <taxon>Danioninae</taxon>
        <taxon>Danionella</taxon>
    </lineage>
</organism>
<proteinExistence type="predicted"/>
<dbReference type="AlphaFoldDB" id="A0A553RCH8"/>
<sequence>MDQQHNLLSSSPNSHAAYCNPGDAMASSLSGMTINDHHHANENGIAVGMVRPGDCPMKAGGTVPPALAAELSTDASDQHSDQSCVDHQRIQQQDVEILRASLAEQVPHSYHGHTMVSPDRTRSLSFENEPPAAFLIRSSALEDLSCVDEQIEEARAPYSEVLREEEEEEEEEHPSENLPAWASRPQTTHTESTRASPETELHRFRRNPPLTDAAISGKTDSDEDVGHEETKDAHSANTVGSPKATQGSPRKSLVPVSQFKAA</sequence>
<dbReference type="Proteomes" id="UP000316079">
    <property type="component" value="Unassembled WGS sequence"/>
</dbReference>
<evidence type="ECO:0000256" key="1">
    <source>
        <dbReference type="SAM" id="MobiDB-lite"/>
    </source>
</evidence>
<keyword evidence="3" id="KW-1185">Reference proteome</keyword>